<sequence length="627" mass="70375">MGLSASSVKSSRKTLPHLHPQATLLINGHASRQSSLELRRPLANTAPERHLKKADGVNGEEFRITGGADDATLYILGAVKEADQLPNEKADAKLQILRNCYPYLARVPSHRFDNLAVLLYQKEGDVYVTQGDGENAKTVYGRAIQIAETRVARGEKEIYMVLKRYVFAMVGMARIWYERERDTVGFTFADGQSPVVPSLDDSMNSNISLECSILSENSVFSLNQEILKSMAPRVARRRVGPAVSVVKLLRPAVAKVVSTAEDDFVLRSHMTRELKASPCELLLLRCIEVVEIGHRRQSELLIPALVELAQIYEDLNLHNRALLLVRRCLGILCVVYDYDHPWIVQLRLRADYLAQRMELVLKEEKAIKIQATWKMYRAMCMLEDALGRPVTRHVWIPQLQRDPKHDMNLLNEIVADLPADTVFDDVVEKTEPKAVPMRTMRAVSVFGGVNPNFPHETPWNEEVNDLGEEEEEEATPPKQQQQQQRVVVVDAAASPDPHVVSTSQHTHTETHLQNGEEAGLLTIRTTTVTRTVTEREMGTDEEDSGGDGEDYMEEAFEDLGEVRRRIIVEDPKSVDDNPNVKGGVSGGFLGIRELVQDSIENASSGNLSAGYGRRPMHQWNIDREKVV</sequence>
<evidence type="ECO:0000256" key="1">
    <source>
        <dbReference type="SAM" id="MobiDB-lite"/>
    </source>
</evidence>
<dbReference type="AlphaFoldDB" id="G0U2K8"/>
<proteinExistence type="predicted"/>
<feature type="compositionally biased region" description="Low complexity" evidence="1">
    <location>
        <begin position="476"/>
        <end position="485"/>
    </location>
</feature>
<name>G0U2K8_TRYVY</name>
<dbReference type="VEuPathDB" id="TriTrypDB:TvY486_0903320"/>
<protein>
    <submittedName>
        <fullName evidence="2">Uncharacterized protein</fullName>
    </submittedName>
</protein>
<feature type="compositionally biased region" description="Acidic residues" evidence="1">
    <location>
        <begin position="462"/>
        <end position="474"/>
    </location>
</feature>
<dbReference type="EMBL" id="HE573025">
    <property type="protein sequence ID" value="CCC50511.1"/>
    <property type="molecule type" value="Genomic_DNA"/>
</dbReference>
<reference evidence="2" key="1">
    <citation type="journal article" date="2012" name="Proc. Natl. Acad. Sci. U.S.A.">
        <title>Antigenic diversity is generated by distinct evolutionary mechanisms in African trypanosome species.</title>
        <authorList>
            <person name="Jackson A.P."/>
            <person name="Berry A."/>
            <person name="Aslett M."/>
            <person name="Allison H.C."/>
            <person name="Burton P."/>
            <person name="Vavrova-Anderson J."/>
            <person name="Brown R."/>
            <person name="Browne H."/>
            <person name="Corton N."/>
            <person name="Hauser H."/>
            <person name="Gamble J."/>
            <person name="Gilderthorp R."/>
            <person name="Marcello L."/>
            <person name="McQuillan J."/>
            <person name="Otto T.D."/>
            <person name="Quail M.A."/>
            <person name="Sanders M.J."/>
            <person name="van Tonder A."/>
            <person name="Ginger M.L."/>
            <person name="Field M.C."/>
            <person name="Barry J.D."/>
            <person name="Hertz-Fowler C."/>
            <person name="Berriman M."/>
        </authorList>
    </citation>
    <scope>NUCLEOTIDE SEQUENCE</scope>
    <source>
        <strain evidence="2">Y486</strain>
    </source>
</reference>
<organism evidence="2">
    <name type="scientific">Trypanosoma vivax (strain Y486)</name>
    <dbReference type="NCBI Taxonomy" id="1055687"/>
    <lineage>
        <taxon>Eukaryota</taxon>
        <taxon>Discoba</taxon>
        <taxon>Euglenozoa</taxon>
        <taxon>Kinetoplastea</taxon>
        <taxon>Metakinetoplastina</taxon>
        <taxon>Trypanosomatida</taxon>
        <taxon>Trypanosomatidae</taxon>
        <taxon>Trypanosoma</taxon>
        <taxon>Duttonella</taxon>
    </lineage>
</organism>
<feature type="region of interest" description="Disordered" evidence="1">
    <location>
        <begin position="452"/>
        <end position="485"/>
    </location>
</feature>
<gene>
    <name evidence="2" type="ORF">TVY486_0903320</name>
</gene>
<evidence type="ECO:0000313" key="2">
    <source>
        <dbReference type="EMBL" id="CCC50511.1"/>
    </source>
</evidence>
<accession>G0U2K8</accession>